<dbReference type="PROSITE" id="PS51384">
    <property type="entry name" value="FAD_FR"/>
    <property type="match status" value="1"/>
</dbReference>
<dbReference type="Gene3D" id="2.40.30.10">
    <property type="entry name" value="Translation factors"/>
    <property type="match status" value="1"/>
</dbReference>
<comment type="cofactor">
    <cofactor evidence="1">
        <name>FAD</name>
        <dbReference type="ChEBI" id="CHEBI:57692"/>
    </cofactor>
</comment>
<accession>A0A6J4TDF3</accession>
<dbReference type="InterPro" id="IPR001041">
    <property type="entry name" value="2Fe-2S_ferredoxin-type"/>
</dbReference>
<dbReference type="Gene3D" id="3.10.20.30">
    <property type="match status" value="1"/>
</dbReference>
<dbReference type="CDD" id="cd06216">
    <property type="entry name" value="FNR_iron_sulfur_binding_2"/>
    <property type="match status" value="1"/>
</dbReference>
<keyword evidence="3" id="KW-0001">2Fe-2S</keyword>
<evidence type="ECO:0000256" key="4">
    <source>
        <dbReference type="ARBA" id="ARBA00022723"/>
    </source>
</evidence>
<dbReference type="InterPro" id="IPR008333">
    <property type="entry name" value="Cbr1-like_FAD-bd_dom"/>
</dbReference>
<reference evidence="10" key="1">
    <citation type="submission" date="2020-02" db="EMBL/GenBank/DDBJ databases">
        <authorList>
            <person name="Meier V. D."/>
        </authorList>
    </citation>
    <scope>NUCLEOTIDE SEQUENCE</scope>
    <source>
        <strain evidence="10">AVDCRST_MAG53</strain>
    </source>
</reference>
<dbReference type="Pfam" id="PF00111">
    <property type="entry name" value="Fer2"/>
    <property type="match status" value="1"/>
</dbReference>
<dbReference type="SUPFAM" id="SSF54292">
    <property type="entry name" value="2Fe-2S ferredoxin-like"/>
    <property type="match status" value="1"/>
</dbReference>
<dbReference type="AlphaFoldDB" id="A0A6J4TDF3"/>
<evidence type="ECO:0000256" key="2">
    <source>
        <dbReference type="ARBA" id="ARBA00022630"/>
    </source>
</evidence>
<keyword evidence="8" id="KW-0411">Iron-sulfur</keyword>
<dbReference type="Gene3D" id="3.40.50.80">
    <property type="entry name" value="Nucleotide-binding domain of ferredoxin-NADP reductase (FNR) module"/>
    <property type="match status" value="1"/>
</dbReference>
<proteinExistence type="predicted"/>
<dbReference type="Pfam" id="PF00970">
    <property type="entry name" value="FAD_binding_6"/>
    <property type="match status" value="1"/>
</dbReference>
<keyword evidence="2" id="KW-0285">Flavoprotein</keyword>
<dbReference type="SUPFAM" id="SSF52343">
    <property type="entry name" value="Ferredoxin reductase-like, C-terminal NADP-linked domain"/>
    <property type="match status" value="1"/>
</dbReference>
<evidence type="ECO:0000256" key="8">
    <source>
        <dbReference type="ARBA" id="ARBA00023014"/>
    </source>
</evidence>
<evidence type="ECO:0000256" key="1">
    <source>
        <dbReference type="ARBA" id="ARBA00001974"/>
    </source>
</evidence>
<dbReference type="InterPro" id="IPR012675">
    <property type="entry name" value="Beta-grasp_dom_sf"/>
</dbReference>
<dbReference type="SUPFAM" id="SSF63380">
    <property type="entry name" value="Riboflavin synthase domain-like"/>
    <property type="match status" value="1"/>
</dbReference>
<evidence type="ECO:0000256" key="7">
    <source>
        <dbReference type="ARBA" id="ARBA00023004"/>
    </source>
</evidence>
<evidence type="ECO:0000256" key="3">
    <source>
        <dbReference type="ARBA" id="ARBA00022714"/>
    </source>
</evidence>
<dbReference type="CDD" id="cd00207">
    <property type="entry name" value="fer2"/>
    <property type="match status" value="1"/>
</dbReference>
<dbReference type="GO" id="GO:0051537">
    <property type="term" value="F:2 iron, 2 sulfur cluster binding"/>
    <property type="evidence" value="ECO:0007669"/>
    <property type="project" value="UniProtKB-KW"/>
</dbReference>
<dbReference type="EMBL" id="CADCVR010000102">
    <property type="protein sequence ID" value="CAA9520462.1"/>
    <property type="molecule type" value="Genomic_DNA"/>
</dbReference>
<organism evidence="10">
    <name type="scientific">uncultured Solirubrobacteraceae bacterium</name>
    <dbReference type="NCBI Taxonomy" id="1162706"/>
    <lineage>
        <taxon>Bacteria</taxon>
        <taxon>Bacillati</taxon>
        <taxon>Actinomycetota</taxon>
        <taxon>Thermoleophilia</taxon>
        <taxon>Solirubrobacterales</taxon>
        <taxon>Solirubrobacteraceae</taxon>
        <taxon>environmental samples</taxon>
    </lineage>
</organism>
<keyword evidence="4" id="KW-0479">Metal-binding</keyword>
<evidence type="ECO:0000256" key="6">
    <source>
        <dbReference type="ARBA" id="ARBA00023002"/>
    </source>
</evidence>
<dbReference type="PANTHER" id="PTHR47354:SF6">
    <property type="entry name" value="NADH OXIDOREDUCTASE HCR"/>
    <property type="match status" value="1"/>
</dbReference>
<dbReference type="InterPro" id="IPR036010">
    <property type="entry name" value="2Fe-2S_ferredoxin-like_sf"/>
</dbReference>
<dbReference type="InterPro" id="IPR001433">
    <property type="entry name" value="OxRdtase_FAD/NAD-bd"/>
</dbReference>
<evidence type="ECO:0000259" key="9">
    <source>
        <dbReference type="PROSITE" id="PS51384"/>
    </source>
</evidence>
<evidence type="ECO:0000256" key="5">
    <source>
        <dbReference type="ARBA" id="ARBA00022827"/>
    </source>
</evidence>
<dbReference type="GO" id="GO:0046872">
    <property type="term" value="F:metal ion binding"/>
    <property type="evidence" value="ECO:0007669"/>
    <property type="project" value="UniProtKB-KW"/>
</dbReference>
<gene>
    <name evidence="10" type="ORF">AVDCRST_MAG53-3502</name>
</gene>
<evidence type="ECO:0000313" key="10">
    <source>
        <dbReference type="EMBL" id="CAA9520462.1"/>
    </source>
</evidence>
<dbReference type="Pfam" id="PF00175">
    <property type="entry name" value="NAD_binding_1"/>
    <property type="match status" value="1"/>
</dbReference>
<dbReference type="InterPro" id="IPR050415">
    <property type="entry name" value="MRET"/>
</dbReference>
<feature type="domain" description="FAD-binding FR-type" evidence="9">
    <location>
        <begin position="43"/>
        <end position="146"/>
    </location>
</feature>
<keyword evidence="7" id="KW-0408">Iron</keyword>
<dbReference type="PANTHER" id="PTHR47354">
    <property type="entry name" value="NADH OXIDOREDUCTASE HCR"/>
    <property type="match status" value="1"/>
</dbReference>
<name>A0A6J4TDF3_9ACTN</name>
<dbReference type="InterPro" id="IPR017927">
    <property type="entry name" value="FAD-bd_FR_type"/>
</dbReference>
<dbReference type="InterPro" id="IPR039261">
    <property type="entry name" value="FNR_nucleotide-bd"/>
</dbReference>
<dbReference type="GO" id="GO:0016491">
    <property type="term" value="F:oxidoreductase activity"/>
    <property type="evidence" value="ECO:0007669"/>
    <property type="project" value="UniProtKB-KW"/>
</dbReference>
<keyword evidence="6" id="KW-0560">Oxidoreductase</keyword>
<keyword evidence="5" id="KW-0274">FAD</keyword>
<protein>
    <submittedName>
        <fullName evidence="10">Flavodoxin reductases (Ferredoxin-NADPH reductases) family 1</fullName>
    </submittedName>
</protein>
<sequence>MVERAAAPKIPMLRRRLLQAARAMTTPLLPDDYIGLLDPRWSTREATGSIVRVVPETDDAATVVIRPSHQWTAHKPGQYLRVGAEIDGRRHWRAYSITSDPDHPEQLVSITIKRVAEGLMSPWFVRHAKPGTLVFLGEVEGTFGLPDPLPAKILGISAGSGITPLMSMLRELDRRNGLDDVVHIHSVRTADRFIFGDMLRELAARRPGYTLHERLTGEHGRITPDELDDLVADWRERETFLSGPREMINALEAHYLENGSEDSVLHVERFQPVIGTGNASVGTGGTVFFRVQDVEAACEVGVSILVGGERAGALLPYGCRMGICHTCVGRLRAGQVRDLRTGELFTDEGQTIRTCINAPEGPIEIEL</sequence>
<dbReference type="InterPro" id="IPR017938">
    <property type="entry name" value="Riboflavin_synthase-like_b-brl"/>
</dbReference>